<feature type="compositionally biased region" description="Acidic residues" evidence="5">
    <location>
        <begin position="1014"/>
        <end position="1032"/>
    </location>
</feature>
<feature type="compositionally biased region" description="Low complexity" evidence="5">
    <location>
        <begin position="345"/>
        <end position="365"/>
    </location>
</feature>
<dbReference type="PANTHER" id="PTHR23112">
    <property type="entry name" value="G PROTEIN-COUPLED RECEPTOR 157-RELATED"/>
    <property type="match status" value="1"/>
</dbReference>
<reference evidence="7 8" key="1">
    <citation type="submission" date="2016-05" db="EMBL/GenBank/DDBJ databases">
        <title>Genome sequencing reveals origins of a unique bacterial endosymbiosis in the earliest lineages of terrestrial Fungi.</title>
        <authorList>
            <consortium name="DOE Joint Genome Institute"/>
            <person name="Uehling J."/>
            <person name="Gryganskyi A."/>
            <person name="Hameed K."/>
            <person name="Tschaplinski T."/>
            <person name="Misztal P."/>
            <person name="Wu S."/>
            <person name="Desiro A."/>
            <person name="Vande Pol N."/>
            <person name="Du Z.-Y."/>
            <person name="Zienkiewicz A."/>
            <person name="Zienkiewicz K."/>
            <person name="Morin E."/>
            <person name="Tisserant E."/>
            <person name="Splivallo R."/>
            <person name="Hainaut M."/>
            <person name="Henrissat B."/>
            <person name="Ohm R."/>
            <person name="Kuo A."/>
            <person name="Yan J."/>
            <person name="Lipzen A."/>
            <person name="Nolan M."/>
            <person name="Labutti K."/>
            <person name="Barry K."/>
            <person name="Goldstein A."/>
            <person name="Labbe J."/>
            <person name="Schadt C."/>
            <person name="Tuskan G."/>
            <person name="Grigoriev I."/>
            <person name="Martin F."/>
            <person name="Vilgalys R."/>
            <person name="Bonito G."/>
        </authorList>
    </citation>
    <scope>NUCLEOTIDE SEQUENCE [LARGE SCALE GENOMIC DNA]</scope>
    <source>
        <strain evidence="7 8">AG-77</strain>
    </source>
</reference>
<organism evidence="7 8">
    <name type="scientific">Linnemannia elongata AG-77</name>
    <dbReference type="NCBI Taxonomy" id="1314771"/>
    <lineage>
        <taxon>Eukaryota</taxon>
        <taxon>Fungi</taxon>
        <taxon>Fungi incertae sedis</taxon>
        <taxon>Mucoromycota</taxon>
        <taxon>Mortierellomycotina</taxon>
        <taxon>Mortierellomycetes</taxon>
        <taxon>Mortierellales</taxon>
        <taxon>Mortierellaceae</taxon>
        <taxon>Linnemannia</taxon>
    </lineage>
</organism>
<feature type="compositionally biased region" description="Low complexity" evidence="5">
    <location>
        <begin position="705"/>
        <end position="733"/>
    </location>
</feature>
<protein>
    <recommendedName>
        <fullName evidence="9">G-protein coupled receptors family 2 profile 2 domain-containing protein</fullName>
    </recommendedName>
</protein>
<feature type="transmembrane region" description="Helical" evidence="6">
    <location>
        <begin position="259"/>
        <end position="283"/>
    </location>
</feature>
<keyword evidence="2 6" id="KW-0812">Transmembrane</keyword>
<evidence type="ECO:0000313" key="7">
    <source>
        <dbReference type="EMBL" id="OAQ31138.1"/>
    </source>
</evidence>
<feature type="region of interest" description="Disordered" evidence="5">
    <location>
        <begin position="339"/>
        <end position="382"/>
    </location>
</feature>
<name>A0A197K1R0_9FUNG</name>
<evidence type="ECO:0000256" key="5">
    <source>
        <dbReference type="SAM" id="MobiDB-lite"/>
    </source>
</evidence>
<feature type="transmembrane region" description="Helical" evidence="6">
    <location>
        <begin position="136"/>
        <end position="154"/>
    </location>
</feature>
<feature type="region of interest" description="Disordered" evidence="5">
    <location>
        <begin position="1"/>
        <end position="33"/>
    </location>
</feature>
<evidence type="ECO:0000313" key="8">
    <source>
        <dbReference type="Proteomes" id="UP000078512"/>
    </source>
</evidence>
<dbReference type="OrthoDB" id="2445695at2759"/>
<feature type="region of interest" description="Disordered" evidence="5">
    <location>
        <begin position="963"/>
        <end position="1052"/>
    </location>
</feature>
<evidence type="ECO:0008006" key="9">
    <source>
        <dbReference type="Google" id="ProtNLM"/>
    </source>
</evidence>
<dbReference type="PANTHER" id="PTHR23112:SF0">
    <property type="entry name" value="TRANSMEMBRANE PROTEIN 116"/>
    <property type="match status" value="1"/>
</dbReference>
<evidence type="ECO:0000256" key="6">
    <source>
        <dbReference type="SAM" id="Phobius"/>
    </source>
</evidence>
<dbReference type="GO" id="GO:0004930">
    <property type="term" value="F:G protein-coupled receptor activity"/>
    <property type="evidence" value="ECO:0007669"/>
    <property type="project" value="TreeGrafter"/>
</dbReference>
<feature type="region of interest" description="Disordered" evidence="5">
    <location>
        <begin position="703"/>
        <end position="740"/>
    </location>
</feature>
<dbReference type="EMBL" id="KV442031">
    <property type="protein sequence ID" value="OAQ31138.1"/>
    <property type="molecule type" value="Genomic_DNA"/>
</dbReference>
<keyword evidence="4 6" id="KW-0472">Membrane</keyword>
<feature type="transmembrane region" description="Helical" evidence="6">
    <location>
        <begin position="207"/>
        <end position="224"/>
    </location>
</feature>
<evidence type="ECO:0000256" key="3">
    <source>
        <dbReference type="ARBA" id="ARBA00022989"/>
    </source>
</evidence>
<accession>A0A197K1R0</accession>
<dbReference type="GO" id="GO:0005886">
    <property type="term" value="C:plasma membrane"/>
    <property type="evidence" value="ECO:0007669"/>
    <property type="project" value="TreeGrafter"/>
</dbReference>
<comment type="subcellular location">
    <subcellularLocation>
        <location evidence="1">Membrane</location>
        <topology evidence="1">Multi-pass membrane protein</topology>
    </subcellularLocation>
</comment>
<keyword evidence="8" id="KW-1185">Reference proteome</keyword>
<dbReference type="AlphaFoldDB" id="A0A197K1R0"/>
<feature type="region of interest" description="Disordered" evidence="5">
    <location>
        <begin position="832"/>
        <end position="883"/>
    </location>
</feature>
<dbReference type="Proteomes" id="UP000078512">
    <property type="component" value="Unassembled WGS sequence"/>
</dbReference>
<gene>
    <name evidence="7" type="ORF">K457DRAFT_154494</name>
</gene>
<feature type="transmembrane region" description="Helical" evidence="6">
    <location>
        <begin position="461"/>
        <end position="482"/>
    </location>
</feature>
<sequence length="1052" mass="116121">MPRRIPASVLPRANPTAEETEDPPASSSIPRAFIDNGITDNSHNNAFSTSLINGIHSSSYQPSLLATLEEPPILSTGLHYGHTGGAGRRKTVARKQRVDQNVADVANWLSLVGSLLIIFHIPRVTRHVPSQKKRMLIILFTAFSNTGFAIANIITEYTEAVTKLPCTISAWCYVFFQLLTCTLVIVSTFRLCGVFLFQRRRSVPSKYIAICPAIAFFLATPAAISGNFDFDECGHYCWFVLEPDQQDCKVRSLWAWLSFYGWMLLFIAILFASTLFVMVKIILSVTHSRSNLKQVVNQATLESIMADSPPLQSSSSTFDRLRSMSYSFQTRTASIFSFGGRRRGTTGTTGSAGSALSRAGTAAGAIPGNSSAESQQEHQQQQPITNFHPNLEGVVLPSPAELAAIASPPPLTNLNSQVPLWDTVEHHGSQSRFTSPNVPRSSFPAQEVGTLRRKERSFVVAILRQALYPISISVSGCIQIFVDLTIPKVWNQDDEFSYAANVATSIQGFLFFLVFLFDPAVIQTRQEWRKYMVWRFYIEFYYSLEMPHEGREFETRFMQQCQQLDPVKDQAKLDQLTRPPPYSWSLQYDSLAMPTDFQTSYPLSAAINATPITADATGGGTEHGNEGTRPISTTARRSSQQRGETNGKGFTPTTLPAHIAEVDETELSNSTTSSRPVPTITIMEPVASGVGNDPMVKTMAEYTRTTSDPTSETSATTTETTTNTATTTAGTSSTDRDTDATALPKDEEIRIHPMTRIATLEALSSTYQSTSSISTFQDFNILPQNDQAYLDKDMATDRNTRRMMRNRETTLKAPYAGDDILSFSRLSRVTTIGGGTGGHNGRAPRRYRNSPNMMMGSGTFHNTANSTTESRPSAGSGGPNHEKRRSFGESLLLFIQGGHWNAASSEERYQTRFRYPRLAYLIHRIIRVVYIPKKVRLPPIPDPFARRPPCGVGDLYERPVTRESPSVMTGVSVQQPQAASSQDIEVSEAEQPSSGYAGLGMDYSSSLRNSGGVDCEDFGAYDEYDDNADPDPEQASCSTSPPQGRSRPWEIR</sequence>
<feature type="compositionally biased region" description="Polar residues" evidence="5">
    <location>
        <begin position="859"/>
        <end position="873"/>
    </location>
</feature>
<feature type="compositionally biased region" description="Polar residues" evidence="5">
    <location>
        <begin position="630"/>
        <end position="644"/>
    </location>
</feature>
<evidence type="ECO:0000256" key="1">
    <source>
        <dbReference type="ARBA" id="ARBA00004141"/>
    </source>
</evidence>
<evidence type="ECO:0000256" key="4">
    <source>
        <dbReference type="ARBA" id="ARBA00023136"/>
    </source>
</evidence>
<dbReference type="GO" id="GO:0007189">
    <property type="term" value="P:adenylate cyclase-activating G protein-coupled receptor signaling pathway"/>
    <property type="evidence" value="ECO:0007669"/>
    <property type="project" value="TreeGrafter"/>
</dbReference>
<dbReference type="Gene3D" id="1.20.1070.10">
    <property type="entry name" value="Rhodopsin 7-helix transmembrane proteins"/>
    <property type="match status" value="1"/>
</dbReference>
<feature type="region of interest" description="Disordered" evidence="5">
    <location>
        <begin position="614"/>
        <end position="677"/>
    </location>
</feature>
<keyword evidence="3 6" id="KW-1133">Transmembrane helix</keyword>
<feature type="compositionally biased region" description="Low complexity" evidence="5">
    <location>
        <begin position="971"/>
        <end position="982"/>
    </location>
</feature>
<evidence type="ECO:0000256" key="2">
    <source>
        <dbReference type="ARBA" id="ARBA00022692"/>
    </source>
</evidence>
<feature type="transmembrane region" description="Helical" evidence="6">
    <location>
        <begin position="174"/>
        <end position="195"/>
    </location>
</feature>
<proteinExistence type="predicted"/>
<dbReference type="SUPFAM" id="SSF81321">
    <property type="entry name" value="Family A G protein-coupled receptor-like"/>
    <property type="match status" value="1"/>
</dbReference>
<dbReference type="STRING" id="1314771.A0A197K1R0"/>
<feature type="compositionally biased region" description="Polar residues" evidence="5">
    <location>
        <begin position="667"/>
        <end position="676"/>
    </location>
</feature>